<dbReference type="AlphaFoldDB" id="A0AAD8I8L1"/>
<proteinExistence type="predicted"/>
<reference evidence="1" key="1">
    <citation type="submission" date="2023-02" db="EMBL/GenBank/DDBJ databases">
        <title>Genome of toxic invasive species Heracleum sosnowskyi carries increased number of genes despite the absence of recent whole-genome duplications.</title>
        <authorList>
            <person name="Schelkunov M."/>
            <person name="Shtratnikova V."/>
            <person name="Makarenko M."/>
            <person name="Klepikova A."/>
            <person name="Omelchenko D."/>
            <person name="Novikova G."/>
            <person name="Obukhova E."/>
            <person name="Bogdanov V."/>
            <person name="Penin A."/>
            <person name="Logacheva M."/>
        </authorList>
    </citation>
    <scope>NUCLEOTIDE SEQUENCE</scope>
    <source>
        <strain evidence="1">Hsosn_3</strain>
        <tissue evidence="1">Leaf</tissue>
    </source>
</reference>
<sequence>MEGRFLSVFQLLGRVDSILFVVFFCYDESQICGVKQSLERFLGEKALDPQHVKEDDLKHIVWAPRIWHHGGILFDCIERPNELGFPIGPGYFGASESFMMKRMSFKKMILS</sequence>
<evidence type="ECO:0000313" key="2">
    <source>
        <dbReference type="Proteomes" id="UP001237642"/>
    </source>
</evidence>
<dbReference type="EMBL" id="JAUIZM010000006">
    <property type="protein sequence ID" value="KAK1379435.1"/>
    <property type="molecule type" value="Genomic_DNA"/>
</dbReference>
<name>A0AAD8I8L1_9APIA</name>
<evidence type="ECO:0000313" key="1">
    <source>
        <dbReference type="EMBL" id="KAK1379435.1"/>
    </source>
</evidence>
<reference evidence="1" key="2">
    <citation type="submission" date="2023-05" db="EMBL/GenBank/DDBJ databases">
        <authorList>
            <person name="Schelkunov M.I."/>
        </authorList>
    </citation>
    <scope>NUCLEOTIDE SEQUENCE</scope>
    <source>
        <strain evidence="1">Hsosn_3</strain>
        <tissue evidence="1">Leaf</tissue>
    </source>
</reference>
<organism evidence="1 2">
    <name type="scientific">Heracleum sosnowskyi</name>
    <dbReference type="NCBI Taxonomy" id="360622"/>
    <lineage>
        <taxon>Eukaryota</taxon>
        <taxon>Viridiplantae</taxon>
        <taxon>Streptophyta</taxon>
        <taxon>Embryophyta</taxon>
        <taxon>Tracheophyta</taxon>
        <taxon>Spermatophyta</taxon>
        <taxon>Magnoliopsida</taxon>
        <taxon>eudicotyledons</taxon>
        <taxon>Gunneridae</taxon>
        <taxon>Pentapetalae</taxon>
        <taxon>asterids</taxon>
        <taxon>campanulids</taxon>
        <taxon>Apiales</taxon>
        <taxon>Apiaceae</taxon>
        <taxon>Apioideae</taxon>
        <taxon>apioid superclade</taxon>
        <taxon>Tordylieae</taxon>
        <taxon>Tordyliinae</taxon>
        <taxon>Heracleum</taxon>
    </lineage>
</organism>
<gene>
    <name evidence="1" type="ORF">POM88_026179</name>
</gene>
<protein>
    <submittedName>
        <fullName evidence="1">Uncharacterized protein</fullName>
    </submittedName>
</protein>
<keyword evidence="2" id="KW-1185">Reference proteome</keyword>
<dbReference type="Proteomes" id="UP001237642">
    <property type="component" value="Unassembled WGS sequence"/>
</dbReference>
<comment type="caution">
    <text evidence="1">The sequence shown here is derived from an EMBL/GenBank/DDBJ whole genome shotgun (WGS) entry which is preliminary data.</text>
</comment>
<accession>A0AAD8I8L1</accession>